<sequence length="451" mass="51969">MVIFMVALILMIIFLTPIIFSLKYDLKKGDLLKPSRIVAALHLVSIVPYLFLFSFNNELGSPLVRNHKSMGNLDITIAYYGLIQALCFISILLGLNSNAAKKIPKFFPYIGVKYTRRQLRLSFIMAGLIGGGAFFLFLSKIGGLNYLLNNLEYRTFIIAGNNYLTSLFSCLNIALAILIYSLKEKKTYTKLLFIIILCVASILIFSSMGGRSSTIYLMFLILLVVHYGVKRIRKIPRKAIFIAFLMIIYFIAIPIIRTPGAFEYYSKNINQLEKDIRENYEIIFTQTSYVDHYLLILNYFDIDKLWLGASYVDLLKAPIPSSLISNKPPVDDGVYLRTIAEGMDVRPSLPYKDLYKSSWPPETLGIMYMNFWIPGVIIGAYLLGVIYKTFYNYMVNSKYNIFSILIYSNILFSFHLSNLRIVQTLSSIILIFLFFILFYRIRFDPIYKFKE</sequence>
<reference evidence="2" key="1">
    <citation type="submission" date="2022-04" db="EMBL/GenBank/DDBJ databases">
        <authorList>
            <person name="Criscuolo A."/>
        </authorList>
    </citation>
    <scope>NUCLEOTIDE SEQUENCE</scope>
    <source>
        <strain evidence="2">CIP111895</strain>
    </source>
</reference>
<feature type="transmembrane region" description="Helical" evidence="1">
    <location>
        <begin position="121"/>
        <end position="143"/>
    </location>
</feature>
<evidence type="ECO:0000313" key="3">
    <source>
        <dbReference type="Proteomes" id="UP000838308"/>
    </source>
</evidence>
<comment type="caution">
    <text evidence="2">The sequence shown here is derived from an EMBL/GenBank/DDBJ whole genome shotgun (WGS) entry which is preliminary data.</text>
</comment>
<feature type="transmembrane region" description="Helical" evidence="1">
    <location>
        <begin position="215"/>
        <end position="232"/>
    </location>
</feature>
<accession>A0ABM9EQJ5</accession>
<keyword evidence="3" id="KW-1185">Reference proteome</keyword>
<feature type="transmembrane region" description="Helical" evidence="1">
    <location>
        <begin position="6"/>
        <end position="26"/>
    </location>
</feature>
<evidence type="ECO:0000313" key="2">
    <source>
        <dbReference type="EMBL" id="CAH2714885.1"/>
    </source>
</evidence>
<evidence type="ECO:0000256" key="1">
    <source>
        <dbReference type="SAM" id="Phobius"/>
    </source>
</evidence>
<proteinExistence type="predicted"/>
<name>A0ABM9EQJ5_9BACI</name>
<keyword evidence="1" id="KW-0812">Transmembrane</keyword>
<gene>
    <name evidence="2" type="ORF">BACCIP111895_02061</name>
</gene>
<dbReference type="NCBIfam" id="TIGR04370">
    <property type="entry name" value="glyco_rpt_poly"/>
    <property type="match status" value="1"/>
</dbReference>
<keyword evidence="1" id="KW-1133">Transmembrane helix</keyword>
<feature type="transmembrane region" description="Helical" evidence="1">
    <location>
        <begin position="366"/>
        <end position="387"/>
    </location>
</feature>
<dbReference type="Proteomes" id="UP000838308">
    <property type="component" value="Unassembled WGS sequence"/>
</dbReference>
<keyword evidence="1" id="KW-0472">Membrane</keyword>
<protein>
    <recommendedName>
        <fullName evidence="4">Oligosaccharide repeat unit polymerase</fullName>
    </recommendedName>
</protein>
<organism evidence="2 3">
    <name type="scientific">Neobacillus rhizosphaerae</name>
    <dbReference type="NCBI Taxonomy" id="2880965"/>
    <lineage>
        <taxon>Bacteria</taxon>
        <taxon>Bacillati</taxon>
        <taxon>Bacillota</taxon>
        <taxon>Bacilli</taxon>
        <taxon>Bacillales</taxon>
        <taxon>Bacillaceae</taxon>
        <taxon>Neobacillus</taxon>
    </lineage>
</organism>
<feature type="transmembrane region" description="Helical" evidence="1">
    <location>
        <begin position="77"/>
        <end position="100"/>
    </location>
</feature>
<feature type="transmembrane region" description="Helical" evidence="1">
    <location>
        <begin position="399"/>
        <end position="416"/>
    </location>
</feature>
<dbReference type="RefSeq" id="WP_248735191.1">
    <property type="nucleotide sequence ID" value="NZ_CALBWS010000011.1"/>
</dbReference>
<feature type="transmembrane region" description="Helical" evidence="1">
    <location>
        <begin position="191"/>
        <end position="209"/>
    </location>
</feature>
<feature type="transmembrane region" description="Helical" evidence="1">
    <location>
        <begin position="422"/>
        <end position="441"/>
    </location>
</feature>
<feature type="transmembrane region" description="Helical" evidence="1">
    <location>
        <begin position="38"/>
        <end position="57"/>
    </location>
</feature>
<evidence type="ECO:0008006" key="4">
    <source>
        <dbReference type="Google" id="ProtNLM"/>
    </source>
</evidence>
<feature type="transmembrane region" description="Helical" evidence="1">
    <location>
        <begin position="239"/>
        <end position="256"/>
    </location>
</feature>
<feature type="transmembrane region" description="Helical" evidence="1">
    <location>
        <begin position="163"/>
        <end position="182"/>
    </location>
</feature>
<dbReference type="EMBL" id="CALBWS010000011">
    <property type="protein sequence ID" value="CAH2714885.1"/>
    <property type="molecule type" value="Genomic_DNA"/>
</dbReference>